<evidence type="ECO:0000256" key="2">
    <source>
        <dbReference type="SAM" id="Phobius"/>
    </source>
</evidence>
<protein>
    <submittedName>
        <fullName evidence="3">Uncharacterized protein</fullName>
    </submittedName>
</protein>
<keyword evidence="2" id="KW-1133">Transmembrane helix</keyword>
<keyword evidence="4" id="KW-1185">Reference proteome</keyword>
<dbReference type="EMBL" id="JAVXZY010000011">
    <property type="protein sequence ID" value="MDT9001951.1"/>
    <property type="molecule type" value="Genomic_DNA"/>
</dbReference>
<evidence type="ECO:0000256" key="1">
    <source>
        <dbReference type="SAM" id="Coils"/>
    </source>
</evidence>
<comment type="caution">
    <text evidence="3">The sequence shown here is derived from an EMBL/GenBank/DDBJ whole genome shotgun (WGS) entry which is preliminary data.</text>
</comment>
<feature type="transmembrane region" description="Helical" evidence="2">
    <location>
        <begin position="87"/>
        <end position="109"/>
    </location>
</feature>
<reference evidence="3" key="1">
    <citation type="submission" date="2023-09" db="EMBL/GenBank/DDBJ databases">
        <title>Paucibacter sp. APW11 Genome sequencing and assembly.</title>
        <authorList>
            <person name="Kim I."/>
        </authorList>
    </citation>
    <scope>NUCLEOTIDE SEQUENCE</scope>
    <source>
        <strain evidence="3">APW11</strain>
    </source>
</reference>
<keyword evidence="2" id="KW-0812">Transmembrane</keyword>
<proteinExistence type="predicted"/>
<name>A0ABU3PIV1_9BURK</name>
<evidence type="ECO:0000313" key="3">
    <source>
        <dbReference type="EMBL" id="MDT9001951.1"/>
    </source>
</evidence>
<sequence>MSEPVDGHAAEQAQTRAAQMAELLTLTNLPDFQARLAELVSKQLALPSSQPTLDKLGADRFIYEALARAPGQSAIESQVALYLKVRYWGAFAAMSLVLGLFGLGSWNAYSTSQNAELKAEEAEEKAKSALARASDAAAVVASQTRDMMAAITSAQHSASAAASSAEAIRSQVVNTATETAAAAKASKFSANAAEASARSAIVKAREAEESVGSASNQVQVLKGQAKLQSDLMNAGALDILFIQQRTSGVVDLPRPSGGLFRVRFEISDITSPERRDDKKNDTAFGDVTVRVDGEVVKQFKVKANDSAALSDWASIPGTEGLYLYKVDQVFYIFGHRGTDYAVIRVKGSQALLDWFNRRSSERGRRVGE</sequence>
<feature type="coiled-coil region" evidence="1">
    <location>
        <begin position="112"/>
        <end position="139"/>
    </location>
</feature>
<keyword evidence="1" id="KW-0175">Coiled coil</keyword>
<accession>A0ABU3PIV1</accession>
<keyword evidence="2" id="KW-0472">Membrane</keyword>
<dbReference type="Proteomes" id="UP001246372">
    <property type="component" value="Unassembled WGS sequence"/>
</dbReference>
<evidence type="ECO:0000313" key="4">
    <source>
        <dbReference type="Proteomes" id="UP001246372"/>
    </source>
</evidence>
<dbReference type="RefSeq" id="WP_315652832.1">
    <property type="nucleotide sequence ID" value="NZ_JAVXZY010000011.1"/>
</dbReference>
<gene>
    <name evidence="3" type="ORF">RQP53_21925</name>
</gene>
<organism evidence="3 4">
    <name type="scientific">Roseateles aquae</name>
    <dbReference type="NCBI Taxonomy" id="3077235"/>
    <lineage>
        <taxon>Bacteria</taxon>
        <taxon>Pseudomonadati</taxon>
        <taxon>Pseudomonadota</taxon>
        <taxon>Betaproteobacteria</taxon>
        <taxon>Burkholderiales</taxon>
        <taxon>Sphaerotilaceae</taxon>
        <taxon>Roseateles</taxon>
    </lineage>
</organism>